<name>A0A976IF01_BRELC</name>
<dbReference type="Proteomes" id="UP000294530">
    <property type="component" value="Unassembled WGS sequence"/>
</dbReference>
<dbReference type="InterPro" id="IPR039540">
    <property type="entry name" value="UBL3-like_ubiquitin_dom"/>
</dbReference>
<dbReference type="Gene3D" id="3.10.20.90">
    <property type="entry name" value="Phosphatidylinositol 3-kinase Catalytic Subunit, Chain A, domain 1"/>
    <property type="match status" value="1"/>
</dbReference>
<dbReference type="AlphaFoldDB" id="A0A976IF01"/>
<accession>A0A976IF01</accession>
<evidence type="ECO:0000259" key="1">
    <source>
        <dbReference type="Pfam" id="PF13881"/>
    </source>
</evidence>
<dbReference type="RefSeq" id="XP_067818514.1">
    <property type="nucleotide sequence ID" value="XM_067967335.1"/>
</dbReference>
<feature type="domain" description="UBL3-like ubiquitin" evidence="1">
    <location>
        <begin position="4"/>
        <end position="115"/>
    </location>
</feature>
<keyword evidence="3" id="KW-1185">Reference proteome</keyword>
<organism evidence="2 3">
    <name type="scientific">Bremia lactucae</name>
    <name type="common">Lettuce downy mildew</name>
    <dbReference type="NCBI Taxonomy" id="4779"/>
    <lineage>
        <taxon>Eukaryota</taxon>
        <taxon>Sar</taxon>
        <taxon>Stramenopiles</taxon>
        <taxon>Oomycota</taxon>
        <taxon>Peronosporomycetes</taxon>
        <taxon>Peronosporales</taxon>
        <taxon>Peronosporaceae</taxon>
        <taxon>Bremia</taxon>
    </lineage>
</organism>
<protein>
    <recommendedName>
        <fullName evidence="1">UBL3-like ubiquitin domain-containing protein</fullName>
    </recommendedName>
</protein>
<gene>
    <name evidence="2" type="ORF">CCR75_009294</name>
</gene>
<evidence type="ECO:0000313" key="2">
    <source>
        <dbReference type="EMBL" id="TDH69015.1"/>
    </source>
</evidence>
<comment type="caution">
    <text evidence="2">The sequence shown here is derived from an EMBL/GenBank/DDBJ whole genome shotgun (WGS) entry which is preliminary data.</text>
</comment>
<dbReference type="OrthoDB" id="1043111at2759"/>
<dbReference type="KEGG" id="blac:94353006"/>
<sequence>MEHELRLKFLFANKDGVQMEMTFPKKATVAEVTAQLMHSWPQNVPPADDAKSVRLICMGRGILKDAHSLGSAVPSFDTHPTPINVSVLHKSQQVMREPTREPVTATTVESVGCGCFIC</sequence>
<dbReference type="Pfam" id="PF13881">
    <property type="entry name" value="Rad60-SLD_2"/>
    <property type="match status" value="1"/>
</dbReference>
<evidence type="ECO:0000313" key="3">
    <source>
        <dbReference type="Proteomes" id="UP000294530"/>
    </source>
</evidence>
<proteinExistence type="predicted"/>
<dbReference type="EMBL" id="SHOA02000016">
    <property type="protein sequence ID" value="TDH69015.1"/>
    <property type="molecule type" value="Genomic_DNA"/>
</dbReference>
<dbReference type="GeneID" id="94353006"/>
<reference evidence="2 3" key="1">
    <citation type="journal article" date="2021" name="Genome Biol.">
        <title>AFLAP: assembly-free linkage analysis pipeline using k-mers from genome sequencing data.</title>
        <authorList>
            <person name="Fletcher K."/>
            <person name="Zhang L."/>
            <person name="Gil J."/>
            <person name="Han R."/>
            <person name="Cavanaugh K."/>
            <person name="Michelmore R."/>
        </authorList>
    </citation>
    <scope>NUCLEOTIDE SEQUENCE [LARGE SCALE GENOMIC DNA]</scope>
    <source>
        <strain evidence="2 3">SF5</strain>
    </source>
</reference>